<evidence type="ECO:0000256" key="2">
    <source>
        <dbReference type="SAM" id="Phobius"/>
    </source>
</evidence>
<proteinExistence type="predicted"/>
<keyword evidence="2" id="KW-0812">Transmembrane</keyword>
<evidence type="ECO:0000313" key="3">
    <source>
        <dbReference type="EMBL" id="MFC6006677.1"/>
    </source>
</evidence>
<feature type="transmembrane region" description="Helical" evidence="2">
    <location>
        <begin position="25"/>
        <end position="48"/>
    </location>
</feature>
<keyword evidence="2" id="KW-1133">Transmembrane helix</keyword>
<feature type="compositionally biased region" description="Basic and acidic residues" evidence="1">
    <location>
        <begin position="55"/>
        <end position="65"/>
    </location>
</feature>
<evidence type="ECO:0000313" key="4">
    <source>
        <dbReference type="Proteomes" id="UP001596189"/>
    </source>
</evidence>
<gene>
    <name evidence="3" type="ORF">ACFQDO_05985</name>
</gene>
<evidence type="ECO:0000256" key="1">
    <source>
        <dbReference type="SAM" id="MobiDB-lite"/>
    </source>
</evidence>
<keyword evidence="4" id="KW-1185">Reference proteome</keyword>
<name>A0ABW1JBK6_9ACTN</name>
<sequence length="85" mass="9058">MTESTPTPTPAPGRSRWQQVREAQVRVTSVAAAVVILLVGGVIGFGIAQAGDDSGPAHRFEDGRGRGPGMEQRQIPQQRQGPARR</sequence>
<feature type="compositionally biased region" description="Polar residues" evidence="1">
    <location>
        <begin position="74"/>
        <end position="85"/>
    </location>
</feature>
<reference evidence="4" key="1">
    <citation type="journal article" date="2019" name="Int. J. Syst. Evol. Microbiol.">
        <title>The Global Catalogue of Microorganisms (GCM) 10K type strain sequencing project: providing services to taxonomists for standard genome sequencing and annotation.</title>
        <authorList>
            <consortium name="The Broad Institute Genomics Platform"/>
            <consortium name="The Broad Institute Genome Sequencing Center for Infectious Disease"/>
            <person name="Wu L."/>
            <person name="Ma J."/>
        </authorList>
    </citation>
    <scope>NUCLEOTIDE SEQUENCE [LARGE SCALE GENOMIC DNA]</scope>
    <source>
        <strain evidence="4">KACC 14249</strain>
    </source>
</reference>
<protein>
    <submittedName>
        <fullName evidence="3">Uncharacterized protein</fullName>
    </submittedName>
</protein>
<dbReference type="EMBL" id="JBHSRD010000003">
    <property type="protein sequence ID" value="MFC6006677.1"/>
    <property type="molecule type" value="Genomic_DNA"/>
</dbReference>
<dbReference type="RefSeq" id="WP_345718155.1">
    <property type="nucleotide sequence ID" value="NZ_BAABFP010000008.1"/>
</dbReference>
<keyword evidence="2" id="KW-0472">Membrane</keyword>
<feature type="region of interest" description="Disordered" evidence="1">
    <location>
        <begin position="47"/>
        <end position="85"/>
    </location>
</feature>
<comment type="caution">
    <text evidence="3">The sequence shown here is derived from an EMBL/GenBank/DDBJ whole genome shotgun (WGS) entry which is preliminary data.</text>
</comment>
<organism evidence="3 4">
    <name type="scientific">Angustibacter luteus</name>
    <dbReference type="NCBI Taxonomy" id="658456"/>
    <lineage>
        <taxon>Bacteria</taxon>
        <taxon>Bacillati</taxon>
        <taxon>Actinomycetota</taxon>
        <taxon>Actinomycetes</taxon>
        <taxon>Kineosporiales</taxon>
        <taxon>Kineosporiaceae</taxon>
    </lineage>
</organism>
<dbReference type="Proteomes" id="UP001596189">
    <property type="component" value="Unassembled WGS sequence"/>
</dbReference>
<accession>A0ABW1JBK6</accession>